<accession>A0A841AF02</accession>
<reference evidence="1 2" key="1">
    <citation type="submission" date="2020-08" db="EMBL/GenBank/DDBJ databases">
        <title>Sequencing the genomes of 1000 actinobacteria strains.</title>
        <authorList>
            <person name="Klenk H.-P."/>
        </authorList>
    </citation>
    <scope>NUCLEOTIDE SEQUENCE [LARGE SCALE GENOMIC DNA]</scope>
    <source>
        <strain evidence="1 2">DSM 28796</strain>
    </source>
</reference>
<proteinExistence type="predicted"/>
<evidence type="ECO:0000313" key="2">
    <source>
        <dbReference type="Proteomes" id="UP000588158"/>
    </source>
</evidence>
<dbReference type="PANTHER" id="PTHR10000">
    <property type="entry name" value="PHOSPHOSERINE PHOSPHATASE"/>
    <property type="match status" value="1"/>
</dbReference>
<dbReference type="Proteomes" id="UP000588158">
    <property type="component" value="Unassembled WGS sequence"/>
</dbReference>
<comment type="caution">
    <text evidence="1">The sequence shown here is derived from an EMBL/GenBank/DDBJ whole genome shotgun (WGS) entry which is preliminary data.</text>
</comment>
<dbReference type="PANTHER" id="PTHR10000:SF8">
    <property type="entry name" value="HAD SUPERFAMILY HYDROLASE-LIKE, TYPE 3"/>
    <property type="match status" value="1"/>
</dbReference>
<name>A0A841AF02_9MICO</name>
<dbReference type="Pfam" id="PF08282">
    <property type="entry name" value="Hydrolase_3"/>
    <property type="match status" value="1"/>
</dbReference>
<dbReference type="Gene3D" id="3.30.1240.10">
    <property type="match status" value="1"/>
</dbReference>
<dbReference type="InterPro" id="IPR036412">
    <property type="entry name" value="HAD-like_sf"/>
</dbReference>
<gene>
    <name evidence="1" type="ORF">HNR70_001984</name>
</gene>
<evidence type="ECO:0000313" key="1">
    <source>
        <dbReference type="EMBL" id="MBB5832171.1"/>
    </source>
</evidence>
<dbReference type="SUPFAM" id="SSF56784">
    <property type="entry name" value="HAD-like"/>
    <property type="match status" value="1"/>
</dbReference>
<dbReference type="GO" id="GO:0016791">
    <property type="term" value="F:phosphatase activity"/>
    <property type="evidence" value="ECO:0007669"/>
    <property type="project" value="TreeGrafter"/>
</dbReference>
<dbReference type="EMBL" id="JACHLZ010000001">
    <property type="protein sequence ID" value="MBB5832171.1"/>
    <property type="molecule type" value="Genomic_DNA"/>
</dbReference>
<keyword evidence="1" id="KW-0378">Hydrolase</keyword>
<dbReference type="GO" id="GO:0000287">
    <property type="term" value="F:magnesium ion binding"/>
    <property type="evidence" value="ECO:0007669"/>
    <property type="project" value="TreeGrafter"/>
</dbReference>
<keyword evidence="2" id="KW-1185">Reference proteome</keyword>
<dbReference type="AlphaFoldDB" id="A0A841AF02"/>
<sequence>MTPSSPAPRRRRAAFLDFDGTLAENGVVPRVQAEAVLRARRAGHAVLLCTGRPGSIVPADVAELFDGLVTSAGGHVRLGEDVLRDQRFPAPLARRAVEVLDAHGVVYALEAPEALWCSPANVERLRSRPRPAPTTAPGDRGRGFVDILDAIAVPGDPAATSFAKISLWGSPVTVEQLAAEIGPEIGALPNSISHDDLGSGELHLAEVDKAVGLRVAADALGVPIEDTVAIGDGMNDLAMLREAGTAVAITGSRPEVLAIADLEVPPPAEHGVLTAFERLGML</sequence>
<dbReference type="GO" id="GO:0005829">
    <property type="term" value="C:cytosol"/>
    <property type="evidence" value="ECO:0007669"/>
    <property type="project" value="TreeGrafter"/>
</dbReference>
<organism evidence="1 2">
    <name type="scientific">Brachybacterium aquaticum</name>
    <dbReference type="NCBI Taxonomy" id="1432564"/>
    <lineage>
        <taxon>Bacteria</taxon>
        <taxon>Bacillati</taxon>
        <taxon>Actinomycetota</taxon>
        <taxon>Actinomycetes</taxon>
        <taxon>Micrococcales</taxon>
        <taxon>Dermabacteraceae</taxon>
        <taxon>Brachybacterium</taxon>
    </lineage>
</organism>
<protein>
    <submittedName>
        <fullName evidence="1">Hydroxymethylpyrimidine pyrophosphatase-like HAD family hydrolase</fullName>
    </submittedName>
</protein>
<dbReference type="InterPro" id="IPR023214">
    <property type="entry name" value="HAD_sf"/>
</dbReference>
<dbReference type="Gene3D" id="3.40.50.1000">
    <property type="entry name" value="HAD superfamily/HAD-like"/>
    <property type="match status" value="1"/>
</dbReference>
<dbReference type="RefSeq" id="WP_184325537.1">
    <property type="nucleotide sequence ID" value="NZ_JACHLZ010000001.1"/>
</dbReference>